<evidence type="ECO:0000313" key="4">
    <source>
        <dbReference type="EMBL" id="KAK9740774.1"/>
    </source>
</evidence>
<dbReference type="SUPFAM" id="SSF51735">
    <property type="entry name" value="NAD(P)-binding Rossmann-fold domains"/>
    <property type="match status" value="1"/>
</dbReference>
<feature type="domain" description="GFO/IDH/MocA-like oxidoreductase" evidence="3">
    <location>
        <begin position="147"/>
        <end position="260"/>
    </location>
</feature>
<dbReference type="SUPFAM" id="SSF55347">
    <property type="entry name" value="Glyceraldehyde-3-phosphate dehydrogenase-like, C-terminal domain"/>
    <property type="match status" value="1"/>
</dbReference>
<dbReference type="InterPro" id="IPR000683">
    <property type="entry name" value="Gfo/Idh/MocA-like_OxRdtase_N"/>
</dbReference>
<protein>
    <recommendedName>
        <fullName evidence="6">Gfo/Idh/MocA-like oxidoreductase N-terminal domain-containing protein</fullName>
    </recommendedName>
</protein>
<comment type="similarity">
    <text evidence="1">Belongs to the Gfo/Idh/MocA family.</text>
</comment>
<proteinExistence type="inferred from homology"/>
<dbReference type="Proteomes" id="UP001443914">
    <property type="component" value="Unassembled WGS sequence"/>
</dbReference>
<dbReference type="GO" id="GO:0000166">
    <property type="term" value="F:nucleotide binding"/>
    <property type="evidence" value="ECO:0007669"/>
    <property type="project" value="InterPro"/>
</dbReference>
<keyword evidence="5" id="KW-1185">Reference proteome</keyword>
<organism evidence="4 5">
    <name type="scientific">Saponaria officinalis</name>
    <name type="common">Common soapwort</name>
    <name type="synonym">Lychnis saponaria</name>
    <dbReference type="NCBI Taxonomy" id="3572"/>
    <lineage>
        <taxon>Eukaryota</taxon>
        <taxon>Viridiplantae</taxon>
        <taxon>Streptophyta</taxon>
        <taxon>Embryophyta</taxon>
        <taxon>Tracheophyta</taxon>
        <taxon>Spermatophyta</taxon>
        <taxon>Magnoliopsida</taxon>
        <taxon>eudicotyledons</taxon>
        <taxon>Gunneridae</taxon>
        <taxon>Pentapetalae</taxon>
        <taxon>Caryophyllales</taxon>
        <taxon>Caryophyllaceae</taxon>
        <taxon>Caryophylleae</taxon>
        <taxon>Saponaria</taxon>
    </lineage>
</organism>
<evidence type="ECO:0008006" key="6">
    <source>
        <dbReference type="Google" id="ProtNLM"/>
    </source>
</evidence>
<evidence type="ECO:0000259" key="2">
    <source>
        <dbReference type="Pfam" id="PF01408"/>
    </source>
</evidence>
<evidence type="ECO:0000256" key="1">
    <source>
        <dbReference type="ARBA" id="ARBA00010928"/>
    </source>
</evidence>
<comment type="caution">
    <text evidence="4">The sequence shown here is derived from an EMBL/GenBank/DDBJ whole genome shotgun (WGS) entry which is preliminary data.</text>
</comment>
<dbReference type="InterPro" id="IPR055170">
    <property type="entry name" value="GFO_IDH_MocA-like_dom"/>
</dbReference>
<reference evidence="4" key="1">
    <citation type="submission" date="2024-03" db="EMBL/GenBank/DDBJ databases">
        <title>WGS assembly of Saponaria officinalis var. Norfolk2.</title>
        <authorList>
            <person name="Jenkins J."/>
            <person name="Shu S."/>
            <person name="Grimwood J."/>
            <person name="Barry K."/>
            <person name="Goodstein D."/>
            <person name="Schmutz J."/>
            <person name="Leebens-Mack J."/>
            <person name="Osbourn A."/>
        </authorList>
    </citation>
    <scope>NUCLEOTIDE SEQUENCE [LARGE SCALE GENOMIC DNA]</scope>
    <source>
        <strain evidence="4">JIC</strain>
    </source>
</reference>
<sequence>MSPTAQIRIGILCCADIARKLSRAIHLCPTATLHGVASRTLSKAESFATANSLPPTTVLYGSYDALLDDPDIDAVYIPLPTSLHIPWAITAARKKKHVLLEKPCAVNVTELDQIISACEESGVQLMDGTMWVHHPRSRAMADFFADSLRFGQLKSIQTSFSFFADDDFLQNDIRVKPDLDGLGALGDAGWYCIRACLLAMNYELPKFVTALRNPVKNDAGVILSCGASLSWENGVVATFNCSFLANLTMDISAVGTNGTLHVTDFIIPYEEKSASFSTLTKGSFDEMTLAWATKPSEHIVNTDLPQEALMVKEFLTLVDGIKNHGLNPEKKWPTITRKTQLIIDAVVASINRGFEAVEVY</sequence>
<dbReference type="Gene3D" id="3.30.360.10">
    <property type="entry name" value="Dihydrodipicolinate Reductase, domain 2"/>
    <property type="match status" value="1"/>
</dbReference>
<accession>A0AAW1M5W9</accession>
<gene>
    <name evidence="4" type="ORF">RND81_03G059200</name>
</gene>
<dbReference type="EMBL" id="JBDFQZ010000003">
    <property type="protein sequence ID" value="KAK9740774.1"/>
    <property type="molecule type" value="Genomic_DNA"/>
</dbReference>
<name>A0AAW1M5W9_SAPOF</name>
<evidence type="ECO:0000313" key="5">
    <source>
        <dbReference type="Proteomes" id="UP001443914"/>
    </source>
</evidence>
<dbReference type="Pfam" id="PF01408">
    <property type="entry name" value="GFO_IDH_MocA"/>
    <property type="match status" value="1"/>
</dbReference>
<evidence type="ECO:0000259" key="3">
    <source>
        <dbReference type="Pfam" id="PF22725"/>
    </source>
</evidence>
<feature type="domain" description="Gfo/Idh/MocA-like oxidoreductase N-terminal" evidence="2">
    <location>
        <begin position="7"/>
        <end position="126"/>
    </location>
</feature>
<dbReference type="InterPro" id="IPR036291">
    <property type="entry name" value="NAD(P)-bd_dom_sf"/>
</dbReference>
<dbReference type="PANTHER" id="PTHR46368">
    <property type="match status" value="1"/>
</dbReference>
<dbReference type="Gene3D" id="3.40.50.720">
    <property type="entry name" value="NAD(P)-binding Rossmann-like Domain"/>
    <property type="match status" value="1"/>
</dbReference>
<dbReference type="AlphaFoldDB" id="A0AAW1M5W9"/>
<dbReference type="Pfam" id="PF22725">
    <property type="entry name" value="GFO_IDH_MocA_C3"/>
    <property type="match status" value="1"/>
</dbReference>
<dbReference type="PANTHER" id="PTHR46368:SF19">
    <property type="entry name" value="GFO_IDH_MOCA-LIKE OXIDOREDUCTASE N-TERMINAL DOMAIN-CONTAINING PROTEIN"/>
    <property type="match status" value="1"/>
</dbReference>